<feature type="transmembrane region" description="Helical" evidence="7">
    <location>
        <begin position="422"/>
        <end position="440"/>
    </location>
</feature>
<dbReference type="GO" id="GO:0005412">
    <property type="term" value="F:D-glucose:sodium symporter activity"/>
    <property type="evidence" value="ECO:0007669"/>
    <property type="project" value="TreeGrafter"/>
</dbReference>
<feature type="transmembrane region" description="Helical" evidence="7">
    <location>
        <begin position="361"/>
        <end position="380"/>
    </location>
</feature>
<dbReference type="STRING" id="880073.Cabys_2115"/>
<dbReference type="InterPro" id="IPR038377">
    <property type="entry name" value="Na/Glc_symporter_sf"/>
</dbReference>
<evidence type="ECO:0000313" key="10">
    <source>
        <dbReference type="Proteomes" id="UP000004671"/>
    </source>
</evidence>
<dbReference type="FunCoup" id="H1XUZ8">
    <property type="interactions" value="110"/>
</dbReference>
<dbReference type="Proteomes" id="UP000004671">
    <property type="component" value="Chromosome"/>
</dbReference>
<evidence type="ECO:0000256" key="5">
    <source>
        <dbReference type="ARBA" id="ARBA00023136"/>
    </source>
</evidence>
<dbReference type="Gene3D" id="1.20.1730.10">
    <property type="entry name" value="Sodium/glucose cotransporter"/>
    <property type="match status" value="1"/>
</dbReference>
<dbReference type="HOGENOM" id="CLU_018808_9_3_0"/>
<dbReference type="NCBIfam" id="TIGR00813">
    <property type="entry name" value="sss"/>
    <property type="match status" value="1"/>
</dbReference>
<evidence type="ECO:0000256" key="2">
    <source>
        <dbReference type="ARBA" id="ARBA00006434"/>
    </source>
</evidence>
<dbReference type="KEGG" id="caby:Cabys_2115"/>
<dbReference type="GO" id="GO:0005886">
    <property type="term" value="C:plasma membrane"/>
    <property type="evidence" value="ECO:0007669"/>
    <property type="project" value="TreeGrafter"/>
</dbReference>
<feature type="transmembrane region" description="Helical" evidence="7">
    <location>
        <begin position="505"/>
        <end position="532"/>
    </location>
</feature>
<reference evidence="8 11" key="2">
    <citation type="submission" date="2016-11" db="EMBL/GenBank/DDBJ databases">
        <title>Genomic analysis of Caldithrix abyssi and proposal of a novel bacterial phylum Caldithrichaeota.</title>
        <authorList>
            <person name="Kublanov I."/>
            <person name="Sigalova O."/>
            <person name="Gavrilov S."/>
            <person name="Lebedinsky A."/>
            <person name="Ivanova N."/>
            <person name="Daum C."/>
            <person name="Reddy T."/>
            <person name="Klenk H.P."/>
            <person name="Goker M."/>
            <person name="Reva O."/>
            <person name="Miroshnichenko M."/>
            <person name="Kyprides N."/>
            <person name="Woyke T."/>
            <person name="Gelfand M."/>
        </authorList>
    </citation>
    <scope>NUCLEOTIDE SEQUENCE [LARGE SCALE GENOMIC DNA]</scope>
    <source>
        <strain evidence="8 11">LF13</strain>
    </source>
</reference>
<dbReference type="eggNOG" id="COG4146">
    <property type="taxonomic scope" value="Bacteria"/>
</dbReference>
<evidence type="ECO:0000313" key="9">
    <source>
        <dbReference type="EMBL" id="EHO42831.1"/>
    </source>
</evidence>
<dbReference type="InParanoid" id="H1XUZ8"/>
<keyword evidence="4 7" id="KW-1133">Transmembrane helix</keyword>
<proteinExistence type="inferred from homology"/>
<evidence type="ECO:0000256" key="7">
    <source>
        <dbReference type="SAM" id="Phobius"/>
    </source>
</evidence>
<feature type="transmembrane region" description="Helical" evidence="7">
    <location>
        <begin position="46"/>
        <end position="68"/>
    </location>
</feature>
<dbReference type="InterPro" id="IPR018212">
    <property type="entry name" value="Na/solute_symporter_CS"/>
</dbReference>
<dbReference type="PANTHER" id="PTHR11819">
    <property type="entry name" value="SOLUTE CARRIER FAMILY 5"/>
    <property type="match status" value="1"/>
</dbReference>
<feature type="transmembrane region" description="Helical" evidence="7">
    <location>
        <begin position="392"/>
        <end position="415"/>
    </location>
</feature>
<dbReference type="OrthoDB" id="9814523at2"/>
<dbReference type="PROSITE" id="PS00456">
    <property type="entry name" value="NA_SOLUT_SYMP_1"/>
    <property type="match status" value="1"/>
</dbReference>
<evidence type="ECO:0000256" key="1">
    <source>
        <dbReference type="ARBA" id="ARBA00004141"/>
    </source>
</evidence>
<dbReference type="InterPro" id="IPR001734">
    <property type="entry name" value="Na/solute_symporter"/>
</dbReference>
<reference evidence="9 10" key="1">
    <citation type="submission" date="2011-09" db="EMBL/GenBank/DDBJ databases">
        <title>The permanent draft genome of Caldithrix abyssi DSM 13497.</title>
        <authorList>
            <consortium name="US DOE Joint Genome Institute (JGI-PGF)"/>
            <person name="Lucas S."/>
            <person name="Han J."/>
            <person name="Lapidus A."/>
            <person name="Bruce D."/>
            <person name="Goodwin L."/>
            <person name="Pitluck S."/>
            <person name="Peters L."/>
            <person name="Kyrpides N."/>
            <person name="Mavromatis K."/>
            <person name="Ivanova N."/>
            <person name="Mikhailova N."/>
            <person name="Chertkov O."/>
            <person name="Detter J.C."/>
            <person name="Tapia R."/>
            <person name="Han C."/>
            <person name="Land M."/>
            <person name="Hauser L."/>
            <person name="Markowitz V."/>
            <person name="Cheng J.-F."/>
            <person name="Hugenholtz P."/>
            <person name="Woyke T."/>
            <person name="Wu D."/>
            <person name="Spring S."/>
            <person name="Brambilla E."/>
            <person name="Klenk H.-P."/>
            <person name="Eisen J.A."/>
        </authorList>
    </citation>
    <scope>NUCLEOTIDE SEQUENCE [LARGE SCALE GENOMIC DNA]</scope>
    <source>
        <strain evidence="9 10">DSM 13497</strain>
    </source>
</reference>
<dbReference type="Pfam" id="PF00474">
    <property type="entry name" value="SSF"/>
    <property type="match status" value="1"/>
</dbReference>
<dbReference type="Proteomes" id="UP000183868">
    <property type="component" value="Chromosome"/>
</dbReference>
<comment type="subcellular location">
    <subcellularLocation>
        <location evidence="1">Membrane</location>
        <topology evidence="1">Multi-pass membrane protein</topology>
    </subcellularLocation>
</comment>
<sequence precursor="true">MATLNAIDLGIVIAYTLILFVIGFWSSRGQDEYASEYFLAGRKMGWLTIGASLFVTNISSEHLVGLASSGAQNGLVVGHFEWMAIIALLALGWFFAPLFLKAKIYTIPEFLEMRFNRPTRIYLTAVSIFAYVLTKIAITLFAGGLLLNAMLGWDIYTSALVMVVITGIYTIVGGLRAVMNTHVFQMGVLLAGSFILTTVGLNKIGGFGPLLAGLPDHYFDVIRSARDPHFPWTGIVFGAPILAVWYWCTDQYIVQRVLSAKDLEQARTATIFTGFLKLLPAGLMILPGMVAVVMFPGIKTDEVISLLFSGRFLPVGLRGIVLAGFLAALMSSLASVFNSTATLFTMDFYRLYDPQASERKLVLVGRLATTIIVITAILWIPLTRLFNQQVYLYLQSLQAYIAPPIAAVFLFGVFSNKINARGAFYALIAGGIFGALRLALEMALRARPLNLGALQWLVQINFLHFAILLFIFSSAVLFMVSWLSGEQKDQTTRTVFSFSFDANRALLSAGNLTQLVLSVFLVALIFGIYGLFF</sequence>
<feature type="transmembrane region" description="Helical" evidence="7">
    <location>
        <begin position="460"/>
        <end position="484"/>
    </location>
</feature>
<dbReference type="RefSeq" id="WP_006930183.1">
    <property type="nucleotide sequence ID" value="NZ_CM001402.1"/>
</dbReference>
<protein>
    <submittedName>
        <fullName evidence="9">SSS sodium solute transporter superfamily</fullName>
    </submittedName>
    <submittedName>
        <fullName evidence="8">Solute:Na+ symporter, SSS family</fullName>
    </submittedName>
</protein>
<keyword evidence="3 7" id="KW-0812">Transmembrane</keyword>
<feature type="transmembrane region" description="Helical" evidence="7">
    <location>
        <begin position="230"/>
        <end position="248"/>
    </location>
</feature>
<dbReference type="EMBL" id="CP018099">
    <property type="protein sequence ID" value="APF18864.1"/>
    <property type="molecule type" value="Genomic_DNA"/>
</dbReference>
<comment type="similarity">
    <text evidence="2 6">Belongs to the sodium:solute symporter (SSF) (TC 2.A.21) family.</text>
</comment>
<evidence type="ECO:0000313" key="11">
    <source>
        <dbReference type="Proteomes" id="UP000183868"/>
    </source>
</evidence>
<dbReference type="AlphaFoldDB" id="H1XUZ8"/>
<organism evidence="9 10">
    <name type="scientific">Caldithrix abyssi DSM 13497</name>
    <dbReference type="NCBI Taxonomy" id="880073"/>
    <lineage>
        <taxon>Bacteria</taxon>
        <taxon>Pseudomonadati</taxon>
        <taxon>Calditrichota</taxon>
        <taxon>Calditrichia</taxon>
        <taxon>Calditrichales</taxon>
        <taxon>Calditrichaceae</taxon>
        <taxon>Caldithrix</taxon>
    </lineage>
</organism>
<feature type="transmembrane region" description="Helical" evidence="7">
    <location>
        <begin position="315"/>
        <end position="340"/>
    </location>
</feature>
<dbReference type="PaxDb" id="880073-Calab_3227"/>
<evidence type="ECO:0000313" key="8">
    <source>
        <dbReference type="EMBL" id="APF18864.1"/>
    </source>
</evidence>
<dbReference type="EMBL" id="CM001402">
    <property type="protein sequence ID" value="EHO42831.1"/>
    <property type="molecule type" value="Genomic_DNA"/>
</dbReference>
<feature type="transmembrane region" description="Helical" evidence="7">
    <location>
        <begin position="187"/>
        <end position="210"/>
    </location>
</feature>
<evidence type="ECO:0000256" key="4">
    <source>
        <dbReference type="ARBA" id="ARBA00022989"/>
    </source>
</evidence>
<keyword evidence="5 7" id="KW-0472">Membrane</keyword>
<feature type="transmembrane region" description="Helical" evidence="7">
    <location>
        <begin position="155"/>
        <end position="175"/>
    </location>
</feature>
<dbReference type="PROSITE" id="PS00457">
    <property type="entry name" value="NA_SOLUT_SYMP_2"/>
    <property type="match status" value="1"/>
</dbReference>
<keyword evidence="10" id="KW-1185">Reference proteome</keyword>
<evidence type="ECO:0000256" key="3">
    <source>
        <dbReference type="ARBA" id="ARBA00022692"/>
    </source>
</evidence>
<accession>H1XUZ8</accession>
<feature type="transmembrane region" description="Helical" evidence="7">
    <location>
        <begin position="6"/>
        <end position="25"/>
    </location>
</feature>
<name>H1XUZ8_CALAY</name>
<feature type="transmembrane region" description="Helical" evidence="7">
    <location>
        <begin position="80"/>
        <end position="100"/>
    </location>
</feature>
<dbReference type="PROSITE" id="PS50283">
    <property type="entry name" value="NA_SOLUT_SYMP_3"/>
    <property type="match status" value="1"/>
</dbReference>
<evidence type="ECO:0000256" key="6">
    <source>
        <dbReference type="RuleBase" id="RU362091"/>
    </source>
</evidence>
<feature type="transmembrane region" description="Helical" evidence="7">
    <location>
        <begin position="121"/>
        <end position="143"/>
    </location>
</feature>
<feature type="transmembrane region" description="Helical" evidence="7">
    <location>
        <begin position="269"/>
        <end position="295"/>
    </location>
</feature>
<gene>
    <name evidence="8" type="ORF">Cabys_2115</name>
    <name evidence="9" type="ORF">Calab_3227</name>
</gene>
<dbReference type="CDD" id="cd10329">
    <property type="entry name" value="SLC5sbd_SGLT1-like"/>
    <property type="match status" value="1"/>
</dbReference>
<dbReference type="PANTHER" id="PTHR11819:SF195">
    <property type="entry name" value="SODIUM_GLUCOSE COTRANSPORTER 4"/>
    <property type="match status" value="1"/>
</dbReference>